<dbReference type="STRING" id="321614.Q0V0N3"/>
<dbReference type="PANTHER" id="PTHR11567">
    <property type="entry name" value="ACID PHOSPHATASE-RELATED"/>
    <property type="match status" value="1"/>
</dbReference>
<sequence length="508" mass="56191">MDQPGELTDKGRETTLALGQRLRHLYVDQLNFMPALIADSDMIYLRATPIPRALESLQQAFWGLYPPSARTADFPPPTIITRNPADETLYPNDAACRRFALLSRAFAQRAADRWNDSEDMQYLSKVLSKFMPNQAKVAVDAHPRLSGIMDTINATDAHSPDTKLPKDFYDPKARAIIDKIAVEEWFQGYSESTEYRMLGIGGLLGDITSRMTGSVERNGNDGLVEIGGVDGKLGKGRGGETGIKFAMSGCHDTTLAAALVSLGAFENEKWPPFTSHIAFEMFKKRGVTATAKTTLSTQQPAQKSQGWWSSLFGSAKTFKEEGPFAGIARKPITELTPSQRDGLKDYYVRIRYNDKIMQVPGCKAEGKHLDGDTTFCTLEAFQKALWTNTRRRIGKGKHDSSYINPSGLPSMTNTLVSYRTHPASPKTTINRWLETVGLFGADGTPSDPNGASFDGYKFCKSCKTMQGAEEYVNVFGRTRMNCESCAAKQAKCKRKSRAKLAAEKNQLH</sequence>
<accession>Q0V0N3</accession>
<dbReference type="PANTHER" id="PTHR11567:SF110">
    <property type="entry name" value="2-PHOSPHOXYLOSE PHOSPHATASE 1"/>
    <property type="match status" value="1"/>
</dbReference>
<dbReference type="VEuPathDB" id="FungiDB:JI435_024310"/>
<dbReference type="CDD" id="cd07061">
    <property type="entry name" value="HP_HAP_like"/>
    <property type="match status" value="1"/>
</dbReference>
<dbReference type="KEGG" id="pno:SNOG_02431"/>
<proteinExistence type="inferred from homology"/>
<dbReference type="SUPFAM" id="SSF53254">
    <property type="entry name" value="Phosphoglycerate mutase-like"/>
    <property type="match status" value="1"/>
</dbReference>
<evidence type="ECO:0000256" key="2">
    <source>
        <dbReference type="ARBA" id="ARBA00022801"/>
    </source>
</evidence>
<dbReference type="InterPro" id="IPR050645">
    <property type="entry name" value="Histidine_acid_phosphatase"/>
</dbReference>
<dbReference type="GeneID" id="5969885"/>
<dbReference type="Pfam" id="PF00328">
    <property type="entry name" value="His_Phos_2"/>
    <property type="match status" value="1"/>
</dbReference>
<protein>
    <recommendedName>
        <fullName evidence="5">3-phytase</fullName>
    </recommendedName>
</protein>
<organism evidence="3 4">
    <name type="scientific">Phaeosphaeria nodorum (strain SN15 / ATCC MYA-4574 / FGSC 10173)</name>
    <name type="common">Glume blotch fungus</name>
    <name type="synonym">Parastagonospora nodorum</name>
    <dbReference type="NCBI Taxonomy" id="321614"/>
    <lineage>
        <taxon>Eukaryota</taxon>
        <taxon>Fungi</taxon>
        <taxon>Dikarya</taxon>
        <taxon>Ascomycota</taxon>
        <taxon>Pezizomycotina</taxon>
        <taxon>Dothideomycetes</taxon>
        <taxon>Pleosporomycetidae</taxon>
        <taxon>Pleosporales</taxon>
        <taxon>Pleosporineae</taxon>
        <taxon>Phaeosphaeriaceae</taxon>
        <taxon>Parastagonospora</taxon>
    </lineage>
</organism>
<comment type="similarity">
    <text evidence="1">Belongs to the histidine acid phosphatase family.</text>
</comment>
<evidence type="ECO:0008006" key="5">
    <source>
        <dbReference type="Google" id="ProtNLM"/>
    </source>
</evidence>
<dbReference type="HOGENOM" id="CLU_030431_3_0_1"/>
<name>Q0V0N3_PHANO</name>
<dbReference type="InterPro" id="IPR000560">
    <property type="entry name" value="His_Pase_clade-2"/>
</dbReference>
<keyword evidence="2" id="KW-0378">Hydrolase</keyword>
<dbReference type="AlphaFoldDB" id="Q0V0N3"/>
<gene>
    <name evidence="3" type="ORF">SNOG_02431</name>
</gene>
<evidence type="ECO:0000256" key="1">
    <source>
        <dbReference type="ARBA" id="ARBA00005375"/>
    </source>
</evidence>
<evidence type="ECO:0000313" key="4">
    <source>
        <dbReference type="Proteomes" id="UP000001055"/>
    </source>
</evidence>
<dbReference type="InParanoid" id="Q0V0N3"/>
<dbReference type="RefSeq" id="XP_001793035.1">
    <property type="nucleotide sequence ID" value="XM_001792983.1"/>
</dbReference>
<reference evidence="4" key="1">
    <citation type="journal article" date="2007" name="Plant Cell">
        <title>Dothideomycete-plant interactions illuminated by genome sequencing and EST analysis of the wheat pathogen Stagonospora nodorum.</title>
        <authorList>
            <person name="Hane J.K."/>
            <person name="Lowe R.G."/>
            <person name="Solomon P.S."/>
            <person name="Tan K.C."/>
            <person name="Schoch C.L."/>
            <person name="Spatafora J.W."/>
            <person name="Crous P.W."/>
            <person name="Kodira C."/>
            <person name="Birren B.W."/>
            <person name="Galagan J.E."/>
            <person name="Torriani S.F."/>
            <person name="McDonald B.A."/>
            <person name="Oliver R.P."/>
        </authorList>
    </citation>
    <scope>NUCLEOTIDE SEQUENCE [LARGE SCALE GENOMIC DNA]</scope>
    <source>
        <strain evidence="4">SN15 / ATCC MYA-4574 / FGSC 10173</strain>
    </source>
</reference>
<dbReference type="eggNOG" id="KOG3720">
    <property type="taxonomic scope" value="Eukaryota"/>
</dbReference>
<dbReference type="VEuPathDB" id="FungiDB:JI435_428120"/>
<dbReference type="InterPro" id="IPR029033">
    <property type="entry name" value="His_PPase_superfam"/>
</dbReference>
<dbReference type="EMBL" id="CH445327">
    <property type="protein sequence ID" value="EAT90643.2"/>
    <property type="molecule type" value="Genomic_DNA"/>
</dbReference>
<evidence type="ECO:0000313" key="3">
    <source>
        <dbReference type="EMBL" id="EAT90643.2"/>
    </source>
</evidence>
<dbReference type="Proteomes" id="UP000001055">
    <property type="component" value="Unassembled WGS sequence"/>
</dbReference>
<dbReference type="GO" id="GO:0016791">
    <property type="term" value="F:phosphatase activity"/>
    <property type="evidence" value="ECO:0000318"/>
    <property type="project" value="GO_Central"/>
</dbReference>
<dbReference type="Gene3D" id="3.40.50.1240">
    <property type="entry name" value="Phosphoglycerate mutase-like"/>
    <property type="match status" value="1"/>
</dbReference>